<comment type="caution">
    <text evidence="3">The sequence shown here is derived from an EMBL/GenBank/DDBJ whole genome shotgun (WGS) entry which is preliminary data.</text>
</comment>
<gene>
    <name evidence="3" type="ORF">CLV40_12792</name>
</gene>
<evidence type="ECO:0000313" key="4">
    <source>
        <dbReference type="Proteomes" id="UP000239203"/>
    </source>
</evidence>
<dbReference type="SUPFAM" id="SSF160631">
    <property type="entry name" value="SMI1/KNR4-like"/>
    <property type="match status" value="1"/>
</dbReference>
<protein>
    <recommendedName>
        <fullName evidence="2">Knr4/Smi1-like domain-containing protein</fullName>
    </recommendedName>
</protein>
<accession>A0A2S6GEA4</accession>
<feature type="region of interest" description="Disordered" evidence="1">
    <location>
        <begin position="31"/>
        <end position="54"/>
    </location>
</feature>
<evidence type="ECO:0000313" key="3">
    <source>
        <dbReference type="EMBL" id="PPK63565.1"/>
    </source>
</evidence>
<dbReference type="InterPro" id="IPR037883">
    <property type="entry name" value="Knr4/Smi1-like_sf"/>
</dbReference>
<dbReference type="InterPro" id="IPR018958">
    <property type="entry name" value="Knr4/Smi1-like_dom"/>
</dbReference>
<evidence type="ECO:0000256" key="1">
    <source>
        <dbReference type="SAM" id="MobiDB-lite"/>
    </source>
</evidence>
<feature type="domain" description="Knr4/Smi1-like" evidence="2">
    <location>
        <begin position="92"/>
        <end position="196"/>
    </location>
</feature>
<evidence type="ECO:0000259" key="2">
    <source>
        <dbReference type="Pfam" id="PF09346"/>
    </source>
</evidence>
<dbReference type="AlphaFoldDB" id="A0A2S6GEA4"/>
<organism evidence="3 4">
    <name type="scientific">Actinokineospora auranticolor</name>
    <dbReference type="NCBI Taxonomy" id="155976"/>
    <lineage>
        <taxon>Bacteria</taxon>
        <taxon>Bacillati</taxon>
        <taxon>Actinomycetota</taxon>
        <taxon>Actinomycetes</taxon>
        <taxon>Pseudonocardiales</taxon>
        <taxon>Pseudonocardiaceae</taxon>
        <taxon>Actinokineospora</taxon>
    </lineage>
</organism>
<dbReference type="OrthoDB" id="3287229at2"/>
<keyword evidence="4" id="KW-1185">Reference proteome</keyword>
<name>A0A2S6GEA4_9PSEU</name>
<reference evidence="3 4" key="1">
    <citation type="submission" date="2018-02" db="EMBL/GenBank/DDBJ databases">
        <title>Genomic Encyclopedia of Archaeal and Bacterial Type Strains, Phase II (KMG-II): from individual species to whole genera.</title>
        <authorList>
            <person name="Goeker M."/>
        </authorList>
    </citation>
    <scope>NUCLEOTIDE SEQUENCE [LARGE SCALE GENOMIC DNA]</scope>
    <source>
        <strain evidence="3 4">YU 961-1</strain>
    </source>
</reference>
<dbReference type="RefSeq" id="WP_104482693.1">
    <property type="nucleotide sequence ID" value="NZ_CP154825.1"/>
</dbReference>
<sequence>MRVVLAIFAVGGLLIASALAIGVVRDRERASPTESAPAPPPSASRCVPPEGPVTISPAPPALVARLATTLDRLDRWLETNAPATSTVWNRSATAADLATMQRDLGVRLPADLAIALARHDGARPGGFTLPPAYLPLSARDIVTTAVELCERGDGWQQGDLPFARSDSGVLYLRGGAVYRHPARQLVAPSLSDLLERAVDRLEGASAAEYRPEVDAVGTLTWVRE</sequence>
<dbReference type="EMBL" id="PTIX01000027">
    <property type="protein sequence ID" value="PPK63565.1"/>
    <property type="molecule type" value="Genomic_DNA"/>
</dbReference>
<proteinExistence type="predicted"/>
<dbReference type="Pfam" id="PF09346">
    <property type="entry name" value="SMI1_KNR4"/>
    <property type="match status" value="1"/>
</dbReference>
<dbReference type="Proteomes" id="UP000239203">
    <property type="component" value="Unassembled WGS sequence"/>
</dbReference>